<dbReference type="GO" id="GO:0005829">
    <property type="term" value="C:cytosol"/>
    <property type="evidence" value="ECO:0007669"/>
    <property type="project" value="TreeGrafter"/>
</dbReference>
<keyword evidence="6" id="KW-0539">Nucleus</keyword>
<dbReference type="InterPro" id="IPR056169">
    <property type="entry name" value="HB_ELP1"/>
</dbReference>
<evidence type="ECO:0000259" key="11">
    <source>
        <dbReference type="Pfam" id="PF23925"/>
    </source>
</evidence>
<dbReference type="EMBL" id="SELW01000432">
    <property type="protein sequence ID" value="TID27197.1"/>
    <property type="molecule type" value="Genomic_DNA"/>
</dbReference>
<protein>
    <recommendedName>
        <fullName evidence="5 6">Elongator complex protein 1</fullName>
    </recommendedName>
</protein>
<feature type="domain" description="ELP1 N-terminal second beta-propeller" evidence="9">
    <location>
        <begin position="423"/>
        <end position="682"/>
    </location>
</feature>
<dbReference type="STRING" id="52247.A0A4T0X0F8"/>
<dbReference type="GO" id="GO:0002926">
    <property type="term" value="P:tRNA wobble base 5-methoxycarbonylmethyl-2-thiouridinylation"/>
    <property type="evidence" value="ECO:0007669"/>
    <property type="project" value="TreeGrafter"/>
</dbReference>
<proteinExistence type="inferred from homology"/>
<keyword evidence="14" id="KW-1185">Reference proteome</keyword>
<sequence>MKNLKILNRSKISPDSLTYPDLPLLDTCFDLISDSLTLVLGSHDSNLIEIQQFDKSGNTTLLASIPFNDNDKILSCSHFEDTNQLVLVFQNGDIILATYNPSNFDIDQTLIEIVGTIDNGIKSAKWSYDEEILSLVTNDHNLLLFSRNLDLILERKIDSSDLKINNQVSLGWGKEETQFKGKGAKQIERQRKLLKNAGLNIDSDNAILCDPTIKEIQNGKISDFESFNYEISWRGDCQFFAISCIEKIDNDTDKSRRVIRVYSRDGDLISVSEPVDGQEHTLSWKPQGSLIASTQRRFEPEINDNVLDIIFFEKNGLRHGEFDSRIDANSGNIIKIDWSSNSEILLLQLENSIQLWYTKNYHWYLKQEIKTFQNEEITFTKFHPEKPFKLIIGTSNFVEIIDLSYEITTGSFVQPNDFGVNLVIDGNSCLITPFAKANVPPPISYKDINVDEPINSAAISNDNLTLAILTNNAVYLFTKDNNDSWDYKQVSKFDLDFDMYARQVKVIDNKIYVLFDNIEENESKLLVLDAQLEFLDVVEIPYMKCITLSANMTNDYLTFETIDGSINLLSNEMKNIGKFPQLCHQFVTYEIEIDGQTIYSNIGLMSSGKLYINSKLISQGVTSMLVTDSYLLYTTAQHQLKFIHLINNPSLHDETIEFIEDNNNDQIHDERVRAIERGSILINSIPCKSSVILQAQRGNLETIYPRIMVLNDIRQHIKKLDYKKAFLTCRVHRIQLDILHDYDPTLFFNNIEHFINQLEKVEYLDLFLSCLLEEDVCQTKYKETIIQNESTNNVNDITQSFKDLKIAQREKGIEKVRKICDAILDVLINNKSYKEKYLQSIITAYASQKPPRTEEALKLIATFDKDSEIEQSIQHLCFLLDVNKLYNEALSIYNIPLALVVAQQSTKDPKEYLPFLQSLYEETELRRRFMVDVYLKNYSKALESLVQIPITEKEDIDDEIIDFIIDHELYKDALGLYKNDEPKFNNILNYYAQYLSKNQHYVQSAVAYEKLNDLANALENYIMAKKWREAVSIALKPEYNDKLENTCTRLIESLNSIHDYKSSAYIAFKYLKNIRQALELYGKEYEYSAAVQLCYEEGKVELIKEVVDPSILEGFGTIAELLADCKGQIESQLKRLRELREKKLNDPYAFYGEDGEMNENIPDNVSIAPSETSTKESFFTRYTGKTSGTAKTGASRRTAKNKRREERKRARGKKGTIYEEEYLIGSVGRLLERLENTKPDAIKLLEAMVRRNMIQQAHIIQNSYVNVLQLLKDNIVEIYTIDKRDRERLDENGCIYYIDEIPVPTIKDFPVLDILDY</sequence>
<evidence type="ECO:0000256" key="2">
    <source>
        <dbReference type="ARBA" id="ARBA00006086"/>
    </source>
</evidence>
<feature type="domain" description="ELP1 first N-terminal beta-propeller" evidence="8">
    <location>
        <begin position="1"/>
        <end position="385"/>
    </location>
</feature>
<organism evidence="13 14">
    <name type="scientific">Pichia inconspicua</name>
    <dbReference type="NCBI Taxonomy" id="52247"/>
    <lineage>
        <taxon>Eukaryota</taxon>
        <taxon>Fungi</taxon>
        <taxon>Dikarya</taxon>
        <taxon>Ascomycota</taxon>
        <taxon>Saccharomycotina</taxon>
        <taxon>Pichiomycetes</taxon>
        <taxon>Pichiales</taxon>
        <taxon>Pichiaceae</taxon>
        <taxon>Pichia</taxon>
    </lineage>
</organism>
<dbReference type="Pfam" id="PF23925">
    <property type="entry name" value="A-sol_ELP1"/>
    <property type="match status" value="1"/>
</dbReference>
<dbReference type="Proteomes" id="UP000307173">
    <property type="component" value="Unassembled WGS sequence"/>
</dbReference>
<feature type="domain" description="ELP1 alpha-solenoid" evidence="11">
    <location>
        <begin position="706"/>
        <end position="919"/>
    </location>
</feature>
<accession>A0A4T0X0F8</accession>
<dbReference type="InterPro" id="IPR056164">
    <property type="entry name" value="Beta-prop_ELP1_1st"/>
</dbReference>
<evidence type="ECO:0000256" key="3">
    <source>
        <dbReference type="ARBA" id="ARBA00022490"/>
    </source>
</evidence>
<dbReference type="PANTHER" id="PTHR12747">
    <property type="entry name" value="ELONGATOR COMPLEX PROTEIN 1"/>
    <property type="match status" value="1"/>
</dbReference>
<evidence type="ECO:0000259" key="8">
    <source>
        <dbReference type="Pfam" id="PF04762"/>
    </source>
</evidence>
<dbReference type="Pfam" id="PF23936">
    <property type="entry name" value="HB_ELP1"/>
    <property type="match status" value="1"/>
</dbReference>
<feature type="region of interest" description="Disordered" evidence="7">
    <location>
        <begin position="1182"/>
        <end position="1212"/>
    </location>
</feature>
<comment type="subcellular location">
    <subcellularLocation>
        <location evidence="6">Cytoplasm</location>
    </subcellularLocation>
    <subcellularLocation>
        <location evidence="6">Nucleus</location>
    </subcellularLocation>
</comment>
<comment type="similarity">
    <text evidence="2 6">Belongs to the ELP1/IKA1 family.</text>
</comment>
<dbReference type="PIRSF" id="PIRSF017233">
    <property type="entry name" value="IKAP"/>
    <property type="match status" value="1"/>
</dbReference>
<evidence type="ECO:0000259" key="12">
    <source>
        <dbReference type="Pfam" id="PF23936"/>
    </source>
</evidence>
<evidence type="ECO:0000256" key="1">
    <source>
        <dbReference type="ARBA" id="ARBA00005043"/>
    </source>
</evidence>
<evidence type="ECO:0000259" key="10">
    <source>
        <dbReference type="Pfam" id="PF23878"/>
    </source>
</evidence>
<dbReference type="PANTHER" id="PTHR12747:SF0">
    <property type="entry name" value="ELONGATOR COMPLEX PROTEIN 1"/>
    <property type="match status" value="1"/>
</dbReference>
<dbReference type="InterPro" id="IPR015943">
    <property type="entry name" value="WD40/YVTN_repeat-like_dom_sf"/>
</dbReference>
<evidence type="ECO:0000256" key="5">
    <source>
        <dbReference type="ARBA" id="ARBA00029535"/>
    </source>
</evidence>
<gene>
    <name evidence="13" type="ORF">CANINC_002747</name>
</gene>
<feature type="compositionally biased region" description="Low complexity" evidence="7">
    <location>
        <begin position="1183"/>
        <end position="1196"/>
    </location>
</feature>
<feature type="domain" description="ELP1 TPR" evidence="10">
    <location>
        <begin position="927"/>
        <end position="1090"/>
    </location>
</feature>
<dbReference type="InterPro" id="IPR056166">
    <property type="entry name" value="TPR_ELP1"/>
</dbReference>
<evidence type="ECO:0000259" key="9">
    <source>
        <dbReference type="Pfam" id="PF23797"/>
    </source>
</evidence>
<feature type="domain" description="ELP1 three-helical bundle" evidence="12">
    <location>
        <begin position="1103"/>
        <end position="1278"/>
    </location>
</feature>
<dbReference type="GO" id="GO:0005634">
    <property type="term" value="C:nucleus"/>
    <property type="evidence" value="ECO:0007669"/>
    <property type="project" value="UniProtKB-SubCell"/>
</dbReference>
<dbReference type="UniPathway" id="UPA00988"/>
<evidence type="ECO:0000313" key="13">
    <source>
        <dbReference type="EMBL" id="TID27197.1"/>
    </source>
</evidence>
<dbReference type="GO" id="GO:0033588">
    <property type="term" value="C:elongator holoenzyme complex"/>
    <property type="evidence" value="ECO:0007669"/>
    <property type="project" value="InterPro"/>
</dbReference>
<evidence type="ECO:0000256" key="4">
    <source>
        <dbReference type="ARBA" id="ARBA00022694"/>
    </source>
</evidence>
<reference evidence="13 14" key="1">
    <citation type="journal article" date="2019" name="Front. Genet.">
        <title>Whole-Genome Sequencing of the Opportunistic Yeast Pathogen Candida inconspicua Uncovers Its Hybrid Origin.</title>
        <authorList>
            <person name="Mixao V."/>
            <person name="Hansen A.P."/>
            <person name="Saus E."/>
            <person name="Boekhout T."/>
            <person name="Lass-Florl C."/>
            <person name="Gabaldon T."/>
        </authorList>
    </citation>
    <scope>NUCLEOTIDE SEQUENCE [LARGE SCALE GENOMIC DNA]</scope>
    <source>
        <strain evidence="13 14">CBS 180</strain>
    </source>
</reference>
<dbReference type="InterPro" id="IPR006849">
    <property type="entry name" value="Elp1"/>
</dbReference>
<dbReference type="Pfam" id="PF23797">
    <property type="entry name" value="Beta-prop_ELP1_2nd"/>
    <property type="match status" value="1"/>
</dbReference>
<dbReference type="InterPro" id="IPR036322">
    <property type="entry name" value="WD40_repeat_dom_sf"/>
</dbReference>
<comment type="caution">
    <text evidence="13">The sequence shown here is derived from an EMBL/GenBank/DDBJ whole genome shotgun (WGS) entry which is preliminary data.</text>
</comment>
<evidence type="ECO:0000256" key="7">
    <source>
        <dbReference type="SAM" id="MobiDB-lite"/>
    </source>
</evidence>
<comment type="function">
    <text evidence="6">Component of the elongator complex which is required for multiple tRNA modifications, including mcm5U (5-methoxycarbonylmethyl uridine), mcm5s2U (5-methoxycarbonylmethyl-2-thiouridine), and ncm5U (5-carbamoylmethyl uridine). The elongator complex catalyzes formation of carboxymethyluridine in the wobble base at position 34 in tRNAs.</text>
</comment>
<dbReference type="InterPro" id="IPR056167">
    <property type="entry name" value="A-sol_ELP1"/>
</dbReference>
<comment type="pathway">
    <text evidence="1">tRNA modification; 5-methoxycarbonylmethyl-2-thiouridine-tRNA biosynthesis.</text>
</comment>
<evidence type="ECO:0000313" key="14">
    <source>
        <dbReference type="Proteomes" id="UP000307173"/>
    </source>
</evidence>
<dbReference type="InterPro" id="IPR056165">
    <property type="entry name" value="Beta-prop_ELP1_2nd"/>
</dbReference>
<dbReference type="Gene3D" id="2.130.10.10">
    <property type="entry name" value="YVTN repeat-like/Quinoprotein amine dehydrogenase"/>
    <property type="match status" value="1"/>
</dbReference>
<dbReference type="SUPFAM" id="SSF69322">
    <property type="entry name" value="Tricorn protease domain 2"/>
    <property type="match status" value="1"/>
</dbReference>
<dbReference type="GO" id="GO:0000049">
    <property type="term" value="F:tRNA binding"/>
    <property type="evidence" value="ECO:0007669"/>
    <property type="project" value="TreeGrafter"/>
</dbReference>
<evidence type="ECO:0000256" key="6">
    <source>
        <dbReference type="PIRNR" id="PIRNR017233"/>
    </source>
</evidence>
<keyword evidence="4" id="KW-0819">tRNA processing</keyword>
<dbReference type="Pfam" id="PF04762">
    <property type="entry name" value="Beta-prop_ELP1_1st"/>
    <property type="match status" value="1"/>
</dbReference>
<dbReference type="OrthoDB" id="40048at2759"/>
<name>A0A4T0X0F8_9ASCO</name>
<dbReference type="SUPFAM" id="SSF50978">
    <property type="entry name" value="WD40 repeat-like"/>
    <property type="match status" value="1"/>
</dbReference>
<keyword evidence="3 6" id="KW-0963">Cytoplasm</keyword>
<dbReference type="Pfam" id="PF23878">
    <property type="entry name" value="TPR_ELP1"/>
    <property type="match status" value="1"/>
</dbReference>